<comment type="caution">
    <text evidence="1">The sequence shown here is derived from an EMBL/GenBank/DDBJ whole genome shotgun (WGS) entry which is preliminary data.</text>
</comment>
<evidence type="ECO:0000313" key="1">
    <source>
        <dbReference type="EMBL" id="GBC63967.1"/>
    </source>
</evidence>
<reference evidence="2" key="2">
    <citation type="submission" date="2019-01" db="EMBL/GenBank/DDBJ databases">
        <title>Genome sequence of Desulfonema ishimotonii strain Tokyo 01.</title>
        <authorList>
            <person name="Fukui M."/>
        </authorList>
    </citation>
    <scope>NUCLEOTIDE SEQUENCE [LARGE SCALE GENOMIC DNA]</scope>
    <source>
        <strain evidence="2">Tokyo 01</strain>
    </source>
</reference>
<dbReference type="InterPro" id="IPR008792">
    <property type="entry name" value="PQQD"/>
</dbReference>
<organism evidence="1 2">
    <name type="scientific">Desulfonema ishimotonii</name>
    <dbReference type="NCBI Taxonomy" id="45657"/>
    <lineage>
        <taxon>Bacteria</taxon>
        <taxon>Pseudomonadati</taxon>
        <taxon>Thermodesulfobacteriota</taxon>
        <taxon>Desulfobacteria</taxon>
        <taxon>Desulfobacterales</taxon>
        <taxon>Desulfococcaceae</taxon>
        <taxon>Desulfonema</taxon>
    </lineage>
</organism>
<dbReference type="InterPro" id="IPR041881">
    <property type="entry name" value="PqqD_sf"/>
</dbReference>
<gene>
    <name evidence="1" type="ORF">DENIS_4967</name>
</gene>
<dbReference type="AlphaFoldDB" id="A0A401G400"/>
<sequence>MTRAEALGCRPVRSGEITEEVLASGLVRITYPVRMRPLLASLARRFGGSDRPVMRKLELDTLGTAVWHLIDGQRPVEQIVRAFAKMYTLQPKEADLSVTAFIRELGRRGIIGLK</sequence>
<reference evidence="2" key="1">
    <citation type="submission" date="2017-11" db="EMBL/GenBank/DDBJ databases">
        <authorList>
            <person name="Watanabe M."/>
            <person name="Kojima H."/>
        </authorList>
    </citation>
    <scope>NUCLEOTIDE SEQUENCE [LARGE SCALE GENOMIC DNA]</scope>
    <source>
        <strain evidence="2">Tokyo 01</strain>
    </source>
</reference>
<dbReference type="EMBL" id="BEXT01000001">
    <property type="protein sequence ID" value="GBC63967.1"/>
    <property type="molecule type" value="Genomic_DNA"/>
</dbReference>
<proteinExistence type="predicted"/>
<dbReference type="Proteomes" id="UP000288096">
    <property type="component" value="Unassembled WGS sequence"/>
</dbReference>
<dbReference type="Gene3D" id="1.10.10.1150">
    <property type="entry name" value="Coenzyme PQQ synthesis protein D (PqqD)"/>
    <property type="match status" value="1"/>
</dbReference>
<name>A0A401G400_9BACT</name>
<dbReference type="Pfam" id="PF05402">
    <property type="entry name" value="PqqD"/>
    <property type="match status" value="1"/>
</dbReference>
<protein>
    <submittedName>
        <fullName evidence="1">PqqD family protein</fullName>
    </submittedName>
</protein>
<keyword evidence="2" id="KW-1185">Reference proteome</keyword>
<accession>A0A401G400</accession>
<evidence type="ECO:0000313" key="2">
    <source>
        <dbReference type="Proteomes" id="UP000288096"/>
    </source>
</evidence>